<feature type="domain" description="Cytochrome c assembly protein" evidence="2">
    <location>
        <begin position="2"/>
        <end position="32"/>
    </location>
</feature>
<reference evidence="4" key="3">
    <citation type="submission" date="2015-04" db="UniProtKB">
        <authorList>
            <consortium name="EnsemblPlants"/>
        </authorList>
    </citation>
    <scope>IDENTIFICATION</scope>
    <source>
        <strain evidence="4">cv. Jemalong A17</strain>
    </source>
</reference>
<gene>
    <name evidence="3" type="ordered locus">MTR_4g086560</name>
</gene>
<evidence type="ECO:0000259" key="2">
    <source>
        <dbReference type="Pfam" id="PF01578"/>
    </source>
</evidence>
<keyword evidence="1" id="KW-0472">Membrane</keyword>
<keyword evidence="1" id="KW-1133">Transmembrane helix</keyword>
<protein>
    <submittedName>
        <fullName evidence="3">Cytochrome C assembly protein</fullName>
    </submittedName>
</protein>
<dbReference type="AlphaFoldDB" id="G7JMF8"/>
<keyword evidence="5" id="KW-1185">Reference proteome</keyword>
<dbReference type="EMBL" id="CM001220">
    <property type="protein sequence ID" value="AES90212.1"/>
    <property type="molecule type" value="Genomic_DNA"/>
</dbReference>
<dbReference type="Pfam" id="PF01578">
    <property type="entry name" value="Cytochrom_C_asm"/>
    <property type="match status" value="1"/>
</dbReference>
<dbReference type="Proteomes" id="UP000002051">
    <property type="component" value="Chromosome 4"/>
</dbReference>
<dbReference type="PaxDb" id="3880-AES90212"/>
<dbReference type="InterPro" id="IPR002541">
    <property type="entry name" value="Cyt_c_assembly"/>
</dbReference>
<keyword evidence="1" id="KW-0812">Transmembrane</keyword>
<reference evidence="3 5" key="2">
    <citation type="journal article" date="2014" name="BMC Genomics">
        <title>An improved genome release (version Mt4.0) for the model legume Medicago truncatula.</title>
        <authorList>
            <person name="Tang H."/>
            <person name="Krishnakumar V."/>
            <person name="Bidwell S."/>
            <person name="Rosen B."/>
            <person name="Chan A."/>
            <person name="Zhou S."/>
            <person name="Gentzbittel L."/>
            <person name="Childs K.L."/>
            <person name="Yandell M."/>
            <person name="Gundlach H."/>
            <person name="Mayer K.F."/>
            <person name="Schwartz D.C."/>
            <person name="Town C.D."/>
        </authorList>
    </citation>
    <scope>GENOME REANNOTATION</scope>
    <source>
        <strain evidence="4 5">cv. Jemalong A17</strain>
    </source>
</reference>
<name>G7JMF8_MEDTR</name>
<accession>G7JMF8</accession>
<evidence type="ECO:0000256" key="1">
    <source>
        <dbReference type="SAM" id="Phobius"/>
    </source>
</evidence>
<dbReference type="EnsemblPlants" id="AES90212">
    <property type="protein sequence ID" value="AES90212"/>
    <property type="gene ID" value="MTR_4g086560"/>
</dbReference>
<sequence length="55" mass="6637">MSYWNWDPKETWVFITKTIFAIYLRNLKEKKKIGLSLMRAILEMARIAMEQSLKT</sequence>
<dbReference type="HOGENOM" id="CLU_3035391_0_0_1"/>
<evidence type="ECO:0000313" key="4">
    <source>
        <dbReference type="EnsemblPlants" id="AES90212"/>
    </source>
</evidence>
<dbReference type="GO" id="GO:0017004">
    <property type="term" value="P:cytochrome complex assembly"/>
    <property type="evidence" value="ECO:0007669"/>
    <property type="project" value="InterPro"/>
</dbReference>
<reference evidence="3 5" key="1">
    <citation type="journal article" date="2011" name="Nature">
        <title>The Medicago genome provides insight into the evolution of rhizobial symbioses.</title>
        <authorList>
            <person name="Young N.D."/>
            <person name="Debelle F."/>
            <person name="Oldroyd G.E."/>
            <person name="Geurts R."/>
            <person name="Cannon S.B."/>
            <person name="Udvardi M.K."/>
            <person name="Benedito V.A."/>
            <person name="Mayer K.F."/>
            <person name="Gouzy J."/>
            <person name="Schoof H."/>
            <person name="Van de Peer Y."/>
            <person name="Proost S."/>
            <person name="Cook D.R."/>
            <person name="Meyers B.C."/>
            <person name="Spannagl M."/>
            <person name="Cheung F."/>
            <person name="De Mita S."/>
            <person name="Krishnakumar V."/>
            <person name="Gundlach H."/>
            <person name="Zhou S."/>
            <person name="Mudge J."/>
            <person name="Bharti A.K."/>
            <person name="Murray J.D."/>
            <person name="Naoumkina M.A."/>
            <person name="Rosen B."/>
            <person name="Silverstein K.A."/>
            <person name="Tang H."/>
            <person name="Rombauts S."/>
            <person name="Zhao P.X."/>
            <person name="Zhou P."/>
            <person name="Barbe V."/>
            <person name="Bardou P."/>
            <person name="Bechner M."/>
            <person name="Bellec A."/>
            <person name="Berger A."/>
            <person name="Berges H."/>
            <person name="Bidwell S."/>
            <person name="Bisseling T."/>
            <person name="Choisne N."/>
            <person name="Couloux A."/>
            <person name="Denny R."/>
            <person name="Deshpande S."/>
            <person name="Dai X."/>
            <person name="Doyle J.J."/>
            <person name="Dudez A.M."/>
            <person name="Farmer A.D."/>
            <person name="Fouteau S."/>
            <person name="Franken C."/>
            <person name="Gibelin C."/>
            <person name="Gish J."/>
            <person name="Goldstein S."/>
            <person name="Gonzalez A.J."/>
            <person name="Green P.J."/>
            <person name="Hallab A."/>
            <person name="Hartog M."/>
            <person name="Hua A."/>
            <person name="Humphray S.J."/>
            <person name="Jeong D.H."/>
            <person name="Jing Y."/>
            <person name="Jocker A."/>
            <person name="Kenton S.M."/>
            <person name="Kim D.J."/>
            <person name="Klee K."/>
            <person name="Lai H."/>
            <person name="Lang C."/>
            <person name="Lin S."/>
            <person name="Macmil S.L."/>
            <person name="Magdelenat G."/>
            <person name="Matthews L."/>
            <person name="McCorrison J."/>
            <person name="Monaghan E.L."/>
            <person name="Mun J.H."/>
            <person name="Najar F.Z."/>
            <person name="Nicholson C."/>
            <person name="Noirot C."/>
            <person name="O'Bleness M."/>
            <person name="Paule C.R."/>
            <person name="Poulain J."/>
            <person name="Prion F."/>
            <person name="Qin B."/>
            <person name="Qu C."/>
            <person name="Retzel E.F."/>
            <person name="Riddle C."/>
            <person name="Sallet E."/>
            <person name="Samain S."/>
            <person name="Samson N."/>
            <person name="Sanders I."/>
            <person name="Saurat O."/>
            <person name="Scarpelli C."/>
            <person name="Schiex T."/>
            <person name="Segurens B."/>
            <person name="Severin A.J."/>
            <person name="Sherrier D.J."/>
            <person name="Shi R."/>
            <person name="Sims S."/>
            <person name="Singer S.R."/>
            <person name="Sinharoy S."/>
            <person name="Sterck L."/>
            <person name="Viollet A."/>
            <person name="Wang B.B."/>
            <person name="Wang K."/>
            <person name="Wang M."/>
            <person name="Wang X."/>
            <person name="Warfsmann J."/>
            <person name="Weissenbach J."/>
            <person name="White D.D."/>
            <person name="White J.D."/>
            <person name="Wiley G.B."/>
            <person name="Wincker P."/>
            <person name="Xing Y."/>
            <person name="Yang L."/>
            <person name="Yao Z."/>
            <person name="Ying F."/>
            <person name="Zhai J."/>
            <person name="Zhou L."/>
            <person name="Zuber A."/>
            <person name="Denarie J."/>
            <person name="Dixon R.A."/>
            <person name="May G.D."/>
            <person name="Schwartz D.C."/>
            <person name="Rogers J."/>
            <person name="Quetier F."/>
            <person name="Town C.D."/>
            <person name="Roe B.A."/>
        </authorList>
    </citation>
    <scope>NUCLEOTIDE SEQUENCE [LARGE SCALE GENOMIC DNA]</scope>
    <source>
        <strain evidence="3">A17</strain>
        <strain evidence="4 5">cv. Jemalong A17</strain>
    </source>
</reference>
<organism evidence="3 5">
    <name type="scientific">Medicago truncatula</name>
    <name type="common">Barrel medic</name>
    <name type="synonym">Medicago tribuloides</name>
    <dbReference type="NCBI Taxonomy" id="3880"/>
    <lineage>
        <taxon>Eukaryota</taxon>
        <taxon>Viridiplantae</taxon>
        <taxon>Streptophyta</taxon>
        <taxon>Embryophyta</taxon>
        <taxon>Tracheophyta</taxon>
        <taxon>Spermatophyta</taxon>
        <taxon>Magnoliopsida</taxon>
        <taxon>eudicotyledons</taxon>
        <taxon>Gunneridae</taxon>
        <taxon>Pentapetalae</taxon>
        <taxon>rosids</taxon>
        <taxon>fabids</taxon>
        <taxon>Fabales</taxon>
        <taxon>Fabaceae</taxon>
        <taxon>Papilionoideae</taxon>
        <taxon>50 kb inversion clade</taxon>
        <taxon>NPAAA clade</taxon>
        <taxon>Hologalegina</taxon>
        <taxon>IRL clade</taxon>
        <taxon>Trifolieae</taxon>
        <taxon>Medicago</taxon>
    </lineage>
</organism>
<evidence type="ECO:0000313" key="5">
    <source>
        <dbReference type="Proteomes" id="UP000002051"/>
    </source>
</evidence>
<evidence type="ECO:0000313" key="3">
    <source>
        <dbReference type="EMBL" id="AES90212.1"/>
    </source>
</evidence>
<dbReference type="GO" id="GO:0020037">
    <property type="term" value="F:heme binding"/>
    <property type="evidence" value="ECO:0007669"/>
    <property type="project" value="InterPro"/>
</dbReference>
<feature type="transmembrane region" description="Helical" evidence="1">
    <location>
        <begin position="12"/>
        <end position="28"/>
    </location>
</feature>
<proteinExistence type="predicted"/>